<dbReference type="Proteomes" id="UP000254141">
    <property type="component" value="Unassembled WGS sequence"/>
</dbReference>
<gene>
    <name evidence="4" type="ORF">NCTC5051_03345</name>
    <name evidence="1" type="ORF">NCTC5052_00068</name>
    <name evidence="2" type="ORF">NCTC5052_02494</name>
    <name evidence="3" type="ORF">NCTC5052_02956</name>
    <name evidence="5" type="ORF">NCTC5053_06568</name>
</gene>
<proteinExistence type="predicted"/>
<sequence>MADYLCVSGCEIQEMGDRRIYHLNNNSVVIEHPKYPGKTRFQFYTHSGQSIRKPADKTAMKQAVERHKKRWRLA</sequence>
<dbReference type="AlphaFoldDB" id="A0A377XS67"/>
<evidence type="ECO:0000313" key="1">
    <source>
        <dbReference type="EMBL" id="STT91725.1"/>
    </source>
</evidence>
<dbReference type="EMBL" id="UGLU01000001">
    <property type="protein sequence ID" value="STU52161.1"/>
    <property type="molecule type" value="Genomic_DNA"/>
</dbReference>
<evidence type="ECO:0000313" key="5">
    <source>
        <dbReference type="EMBL" id="STV62384.1"/>
    </source>
</evidence>
<name>A0A377XS67_KLEPN</name>
<accession>A0A377XS67</accession>
<evidence type="ECO:0000313" key="8">
    <source>
        <dbReference type="Proteomes" id="UP000254387"/>
    </source>
</evidence>
<evidence type="ECO:0000313" key="2">
    <source>
        <dbReference type="EMBL" id="STT94072.1"/>
    </source>
</evidence>
<dbReference type="EMBL" id="UGLJ01000002">
    <property type="protein sequence ID" value="STT94072.1"/>
    <property type="molecule type" value="Genomic_DNA"/>
</dbReference>
<organism evidence="1 6">
    <name type="scientific">Klebsiella pneumoniae</name>
    <dbReference type="NCBI Taxonomy" id="573"/>
    <lineage>
        <taxon>Bacteria</taxon>
        <taxon>Pseudomonadati</taxon>
        <taxon>Pseudomonadota</taxon>
        <taxon>Gammaproteobacteria</taxon>
        <taxon>Enterobacterales</taxon>
        <taxon>Enterobacteriaceae</taxon>
        <taxon>Klebsiella/Raoultella group</taxon>
        <taxon>Klebsiella</taxon>
        <taxon>Klebsiella pneumoniae complex</taxon>
    </lineage>
</organism>
<dbReference type="Proteomes" id="UP000254103">
    <property type="component" value="Unassembled WGS sequence"/>
</dbReference>
<dbReference type="EMBL" id="UGLJ01000002">
    <property type="protein sequence ID" value="STT94517.1"/>
    <property type="molecule type" value="Genomic_DNA"/>
</dbReference>
<evidence type="ECO:0000313" key="3">
    <source>
        <dbReference type="EMBL" id="STT94517.1"/>
    </source>
</evidence>
<reference evidence="6 7" key="1">
    <citation type="submission" date="2018-06" db="EMBL/GenBank/DDBJ databases">
        <authorList>
            <consortium name="Pathogen Informatics"/>
            <person name="Doyle S."/>
        </authorList>
    </citation>
    <scope>NUCLEOTIDE SEQUENCE [LARGE SCALE GENOMIC DNA]</scope>
    <source>
        <strain evidence="4 7">NCTC5051</strain>
        <strain evidence="1 6">NCTC5052</strain>
        <strain evidence="5 8">NCTC5053</strain>
    </source>
</reference>
<evidence type="ECO:0000313" key="4">
    <source>
        <dbReference type="EMBL" id="STU52161.1"/>
    </source>
</evidence>
<dbReference type="EMBL" id="UGMN01000004">
    <property type="protein sequence ID" value="STV62384.1"/>
    <property type="molecule type" value="Genomic_DNA"/>
</dbReference>
<dbReference type="Proteomes" id="UP000254387">
    <property type="component" value="Unassembled WGS sequence"/>
</dbReference>
<evidence type="ECO:0000313" key="7">
    <source>
        <dbReference type="Proteomes" id="UP000254141"/>
    </source>
</evidence>
<evidence type="ECO:0000313" key="6">
    <source>
        <dbReference type="Proteomes" id="UP000254103"/>
    </source>
</evidence>
<dbReference type="RefSeq" id="WP_115244557.1">
    <property type="nucleotide sequence ID" value="NZ_CP138466.1"/>
</dbReference>
<dbReference type="EMBL" id="UGLJ01000002">
    <property type="protein sequence ID" value="STT91725.1"/>
    <property type="molecule type" value="Genomic_DNA"/>
</dbReference>
<protein>
    <submittedName>
        <fullName evidence="1">Uncharacterized protein</fullName>
    </submittedName>
</protein>